<name>A0AAD3E5C9_9CHLO</name>
<organism evidence="2 3">
    <name type="scientific">Astrephomene gubernaculifera</name>
    <dbReference type="NCBI Taxonomy" id="47775"/>
    <lineage>
        <taxon>Eukaryota</taxon>
        <taxon>Viridiplantae</taxon>
        <taxon>Chlorophyta</taxon>
        <taxon>core chlorophytes</taxon>
        <taxon>Chlorophyceae</taxon>
        <taxon>CS clade</taxon>
        <taxon>Chlamydomonadales</taxon>
        <taxon>Astrephomenaceae</taxon>
        <taxon>Astrephomene</taxon>
    </lineage>
</organism>
<dbReference type="AlphaFoldDB" id="A0AAD3E5C9"/>
<keyword evidence="3" id="KW-1185">Reference proteome</keyword>
<comment type="caution">
    <text evidence="2">The sequence shown here is derived from an EMBL/GenBank/DDBJ whole genome shotgun (WGS) entry which is preliminary data.</text>
</comment>
<feature type="non-terminal residue" evidence="2">
    <location>
        <position position="157"/>
    </location>
</feature>
<feature type="region of interest" description="Disordered" evidence="1">
    <location>
        <begin position="48"/>
        <end position="93"/>
    </location>
</feature>
<feature type="compositionally biased region" description="Low complexity" evidence="1">
    <location>
        <begin position="73"/>
        <end position="86"/>
    </location>
</feature>
<evidence type="ECO:0000313" key="3">
    <source>
        <dbReference type="Proteomes" id="UP001054857"/>
    </source>
</evidence>
<feature type="compositionally biased region" description="Acidic residues" evidence="1">
    <location>
        <begin position="147"/>
        <end position="157"/>
    </location>
</feature>
<protein>
    <submittedName>
        <fullName evidence="2">Uncharacterized protein</fullName>
    </submittedName>
</protein>
<dbReference type="Proteomes" id="UP001054857">
    <property type="component" value="Unassembled WGS sequence"/>
</dbReference>
<feature type="region of interest" description="Disordered" evidence="1">
    <location>
        <begin position="110"/>
        <end position="157"/>
    </location>
</feature>
<accession>A0AAD3E5C9</accession>
<evidence type="ECO:0000256" key="1">
    <source>
        <dbReference type="SAM" id="MobiDB-lite"/>
    </source>
</evidence>
<proteinExistence type="predicted"/>
<dbReference type="EMBL" id="BMAR01000083">
    <property type="protein sequence ID" value="GFR53007.1"/>
    <property type="molecule type" value="Genomic_DNA"/>
</dbReference>
<evidence type="ECO:0000313" key="2">
    <source>
        <dbReference type="EMBL" id="GFR53007.1"/>
    </source>
</evidence>
<reference evidence="2 3" key="1">
    <citation type="journal article" date="2021" name="Sci. Rep.">
        <title>Genome sequencing of the multicellular alga Astrephomene provides insights into convergent evolution of germ-soma differentiation.</title>
        <authorList>
            <person name="Yamashita S."/>
            <person name="Yamamoto K."/>
            <person name="Matsuzaki R."/>
            <person name="Suzuki S."/>
            <person name="Yamaguchi H."/>
            <person name="Hirooka S."/>
            <person name="Minakuchi Y."/>
            <person name="Miyagishima S."/>
            <person name="Kawachi M."/>
            <person name="Toyoda A."/>
            <person name="Nozaki H."/>
        </authorList>
    </citation>
    <scope>NUCLEOTIDE SEQUENCE [LARGE SCALE GENOMIC DNA]</scope>
    <source>
        <strain evidence="2 3">NIES-4017</strain>
    </source>
</reference>
<gene>
    <name evidence="2" type="ORF">Agub_g15697</name>
</gene>
<sequence>MEASSDESKQALLGAVSRALESYEQGKVNPQHFSALLENLQVVLQAVADGAEGDSDGGPCEHEGASDVANGVAADQYDDASSAQTDVSASPGAAACQPWLHGCVHNRQLRHQQQRHSAGSQQQLTARWRCKQHLNQQQQQQLRDRDQEEDGEGVDGG</sequence>